<feature type="compositionally biased region" description="Polar residues" evidence="1">
    <location>
        <begin position="1"/>
        <end position="19"/>
    </location>
</feature>
<protein>
    <submittedName>
        <fullName evidence="2">Uncharacterized protein</fullName>
    </submittedName>
</protein>
<proteinExistence type="predicted"/>
<evidence type="ECO:0000313" key="3">
    <source>
        <dbReference type="Proteomes" id="UP000187203"/>
    </source>
</evidence>
<accession>A0A1R3GX81</accession>
<dbReference type="Proteomes" id="UP000187203">
    <property type="component" value="Unassembled WGS sequence"/>
</dbReference>
<evidence type="ECO:0000313" key="2">
    <source>
        <dbReference type="EMBL" id="OMO62657.1"/>
    </source>
</evidence>
<gene>
    <name evidence="2" type="ORF">COLO4_32964</name>
</gene>
<organism evidence="2 3">
    <name type="scientific">Corchorus olitorius</name>
    <dbReference type="NCBI Taxonomy" id="93759"/>
    <lineage>
        <taxon>Eukaryota</taxon>
        <taxon>Viridiplantae</taxon>
        <taxon>Streptophyta</taxon>
        <taxon>Embryophyta</taxon>
        <taxon>Tracheophyta</taxon>
        <taxon>Spermatophyta</taxon>
        <taxon>Magnoliopsida</taxon>
        <taxon>eudicotyledons</taxon>
        <taxon>Gunneridae</taxon>
        <taxon>Pentapetalae</taxon>
        <taxon>rosids</taxon>
        <taxon>malvids</taxon>
        <taxon>Malvales</taxon>
        <taxon>Malvaceae</taxon>
        <taxon>Grewioideae</taxon>
        <taxon>Apeibeae</taxon>
        <taxon>Corchorus</taxon>
    </lineage>
</organism>
<feature type="region of interest" description="Disordered" evidence="1">
    <location>
        <begin position="1"/>
        <end position="20"/>
    </location>
</feature>
<sequence>MSSSYASSSTRWKPQQAQLRNPLPLDALAARCYVYGLGRRRKNNLQTSEGESMRRKRSNPPSTTHIDPKPKQERWKEIPGTCLLDLLTSPLFRC</sequence>
<dbReference type="AlphaFoldDB" id="A0A1R3GX81"/>
<comment type="caution">
    <text evidence="2">The sequence shown here is derived from an EMBL/GenBank/DDBJ whole genome shotgun (WGS) entry which is preliminary data.</text>
</comment>
<name>A0A1R3GX81_9ROSI</name>
<keyword evidence="3" id="KW-1185">Reference proteome</keyword>
<dbReference type="EMBL" id="AWUE01021349">
    <property type="protein sequence ID" value="OMO62657.1"/>
    <property type="molecule type" value="Genomic_DNA"/>
</dbReference>
<reference evidence="3" key="1">
    <citation type="submission" date="2013-09" db="EMBL/GenBank/DDBJ databases">
        <title>Corchorus olitorius genome sequencing.</title>
        <authorList>
            <person name="Alam M."/>
            <person name="Haque M.S."/>
            <person name="Islam M.S."/>
            <person name="Emdad E.M."/>
            <person name="Islam M.M."/>
            <person name="Ahmed B."/>
            <person name="Halim A."/>
            <person name="Hossen Q.M.M."/>
            <person name="Hossain M.Z."/>
            <person name="Ahmed R."/>
            <person name="Khan M.M."/>
            <person name="Islam R."/>
            <person name="Rashid M.M."/>
            <person name="Khan S.A."/>
            <person name="Rahman M.S."/>
            <person name="Alam M."/>
            <person name="Yahiya A.S."/>
            <person name="Khan M.S."/>
            <person name="Azam M.S."/>
            <person name="Haque T."/>
            <person name="Lashkar M.Z.H."/>
            <person name="Akhand A.I."/>
            <person name="Morshed G."/>
            <person name="Roy S."/>
            <person name="Uddin K.S."/>
            <person name="Rabeya T."/>
            <person name="Hossain A.S."/>
            <person name="Chowdhury A."/>
            <person name="Snigdha A.R."/>
            <person name="Mortoza M.S."/>
            <person name="Matin S.A."/>
            <person name="Hoque S.M.E."/>
            <person name="Islam M.K."/>
            <person name="Roy D.K."/>
            <person name="Haider R."/>
            <person name="Moosa M.M."/>
            <person name="Elias S.M."/>
            <person name="Hasan A.M."/>
            <person name="Jahan S."/>
            <person name="Shafiuddin M."/>
            <person name="Mahmood N."/>
            <person name="Shommy N.S."/>
        </authorList>
    </citation>
    <scope>NUCLEOTIDE SEQUENCE [LARGE SCALE GENOMIC DNA]</scope>
    <source>
        <strain evidence="3">cv. O-4</strain>
    </source>
</reference>
<feature type="region of interest" description="Disordered" evidence="1">
    <location>
        <begin position="43"/>
        <end position="74"/>
    </location>
</feature>
<evidence type="ECO:0000256" key="1">
    <source>
        <dbReference type="SAM" id="MobiDB-lite"/>
    </source>
</evidence>